<keyword evidence="1" id="KW-0732">Signal</keyword>
<dbReference type="EMBL" id="VLLN01000017">
    <property type="protein sequence ID" value="TWJ18264.1"/>
    <property type="molecule type" value="Genomic_DNA"/>
</dbReference>
<dbReference type="InterPro" id="IPR043724">
    <property type="entry name" value="DUF5666"/>
</dbReference>
<gene>
    <name evidence="3" type="ORF">JN12_02667</name>
</gene>
<feature type="domain" description="DUF5666" evidence="2">
    <location>
        <begin position="39"/>
        <end position="99"/>
    </location>
</feature>
<feature type="chain" id="PRO_5021988760" description="DUF5666 domain-containing protein" evidence="1">
    <location>
        <begin position="29"/>
        <end position="475"/>
    </location>
</feature>
<sequence length="475" mass="47920">MKRSGILTSVAVALLSLAIAGCSGGGGAGTTPVSGFSKGVVTAKGSVTVNGVKFDTSSSDVTVEHSAKTKGDDSGVKVGMVVRIKGSVNGATGTATKIEFANNMEGIIDAGSIDAVNSTFKVFGQTVKAGPATIIEDSVTGQILFTDLVVGNVVEVSGLPDNNGVINATRIERKTGISTFELKGKVTAYTSGAATFTMTPTNSTVPIIVTIGTVTLPANFAVGMNVEVKTSGSGTTITASSIEVETELQPAEDEHVEVEGIISGFTATSFVVNGVTIDPNGMATTGLGNGIKVEVEGTFKNGVLVASKIKLEQENNVKLEGNVAAAADIGTSSIKLNGVTVSVDSGTLFKDSDNSGGKTPVVSFGLANIAVNDHLEIVGFVNSSGSVIATKIERRKASAVIIVQGPVAAANTTANTLTILGITVNIGSASLKDATGNPVVLTTFFTLVKPGTTVVKAKGSLSGTTLTATEAEIEQ</sequence>
<feature type="domain" description="DUF5666" evidence="2">
    <location>
        <begin position="105"/>
        <end position="172"/>
    </location>
</feature>
<dbReference type="OrthoDB" id="5622949at2"/>
<name>A0A562VKF8_9BACT</name>
<evidence type="ECO:0000313" key="3">
    <source>
        <dbReference type="EMBL" id="TWJ18264.1"/>
    </source>
</evidence>
<feature type="signal peptide" evidence="1">
    <location>
        <begin position="1"/>
        <end position="28"/>
    </location>
</feature>
<protein>
    <recommendedName>
        <fullName evidence="2">DUF5666 domain-containing protein</fullName>
    </recommendedName>
</protein>
<evidence type="ECO:0000313" key="4">
    <source>
        <dbReference type="Proteomes" id="UP000319449"/>
    </source>
</evidence>
<dbReference type="AlphaFoldDB" id="A0A562VKF8"/>
<keyword evidence="4" id="KW-1185">Reference proteome</keyword>
<reference evidence="3 4" key="1">
    <citation type="submission" date="2019-07" db="EMBL/GenBank/DDBJ databases">
        <title>Genomic Encyclopedia of Archaeal and Bacterial Type Strains, Phase II (KMG-II): from individual species to whole genera.</title>
        <authorList>
            <person name="Goeker M."/>
        </authorList>
    </citation>
    <scope>NUCLEOTIDE SEQUENCE [LARGE SCALE GENOMIC DNA]</scope>
    <source>
        <strain evidence="3 4">ATCC BAA-1139</strain>
    </source>
</reference>
<dbReference type="PROSITE" id="PS51257">
    <property type="entry name" value="PROKAR_LIPOPROTEIN"/>
    <property type="match status" value="1"/>
</dbReference>
<organism evidence="3 4">
    <name type="scientific">Geobacter argillaceus</name>
    <dbReference type="NCBI Taxonomy" id="345631"/>
    <lineage>
        <taxon>Bacteria</taxon>
        <taxon>Pseudomonadati</taxon>
        <taxon>Thermodesulfobacteriota</taxon>
        <taxon>Desulfuromonadia</taxon>
        <taxon>Geobacterales</taxon>
        <taxon>Geobacteraceae</taxon>
        <taxon>Geobacter</taxon>
    </lineage>
</organism>
<proteinExistence type="predicted"/>
<dbReference type="Proteomes" id="UP000319449">
    <property type="component" value="Unassembled WGS sequence"/>
</dbReference>
<accession>A0A562VKF8</accession>
<evidence type="ECO:0000259" key="2">
    <source>
        <dbReference type="Pfam" id="PF18914"/>
    </source>
</evidence>
<dbReference type="RefSeq" id="WP_145023552.1">
    <property type="nucleotide sequence ID" value="NZ_VLLN01000017.1"/>
</dbReference>
<feature type="domain" description="DUF5666" evidence="2">
    <location>
        <begin position="320"/>
        <end position="393"/>
    </location>
</feature>
<dbReference type="Pfam" id="PF18914">
    <property type="entry name" value="DUF5666"/>
    <property type="match status" value="4"/>
</dbReference>
<evidence type="ECO:0000256" key="1">
    <source>
        <dbReference type="SAM" id="SignalP"/>
    </source>
</evidence>
<comment type="caution">
    <text evidence="3">The sequence shown here is derived from an EMBL/GenBank/DDBJ whole genome shotgun (WGS) entry which is preliminary data.</text>
</comment>
<feature type="domain" description="DUF5666" evidence="2">
    <location>
        <begin position="259"/>
        <end position="310"/>
    </location>
</feature>